<sequence length="31" mass="3654">MEVRLLNLIGPLLLYCLFLLFEDDKEQTVTN</sequence>
<evidence type="ECO:0000256" key="1">
    <source>
        <dbReference type="SAM" id="Phobius"/>
    </source>
</evidence>
<keyword evidence="1" id="KW-0812">Transmembrane</keyword>
<evidence type="ECO:0000313" key="2">
    <source>
        <dbReference type="EMBL" id="DAE04309.1"/>
    </source>
</evidence>
<keyword evidence="1" id="KW-0472">Membrane</keyword>
<proteinExistence type="predicted"/>
<feature type="transmembrane region" description="Helical" evidence="1">
    <location>
        <begin position="5"/>
        <end position="21"/>
    </location>
</feature>
<name>A0A8S5PCH5_9CAUD</name>
<reference evidence="2" key="1">
    <citation type="journal article" date="2021" name="Proc. Natl. Acad. Sci. U.S.A.">
        <title>A Catalog of Tens of Thousands of Viruses from Human Metagenomes Reveals Hidden Associations with Chronic Diseases.</title>
        <authorList>
            <person name="Tisza M.J."/>
            <person name="Buck C.B."/>
        </authorList>
    </citation>
    <scope>NUCLEOTIDE SEQUENCE</scope>
    <source>
        <strain evidence="2">CtFPV8</strain>
    </source>
</reference>
<accession>A0A8S5PCH5</accession>
<organism evidence="2">
    <name type="scientific">Myoviridae sp. ctFPV8</name>
    <dbReference type="NCBI Taxonomy" id="2825068"/>
    <lineage>
        <taxon>Viruses</taxon>
        <taxon>Duplodnaviria</taxon>
        <taxon>Heunggongvirae</taxon>
        <taxon>Uroviricota</taxon>
        <taxon>Caudoviricetes</taxon>
    </lineage>
</organism>
<dbReference type="EMBL" id="BK015385">
    <property type="protein sequence ID" value="DAE04309.1"/>
    <property type="molecule type" value="Genomic_DNA"/>
</dbReference>
<protein>
    <submittedName>
        <fullName evidence="2">Uncharacterized protein</fullName>
    </submittedName>
</protein>
<keyword evidence="1" id="KW-1133">Transmembrane helix</keyword>